<dbReference type="PANTHER" id="PTHR31690">
    <property type="entry name" value="FUCOSE MUTAROTASE"/>
    <property type="match status" value="1"/>
</dbReference>
<dbReference type="InterPro" id="IPR023750">
    <property type="entry name" value="RbsD-like_sf"/>
</dbReference>
<dbReference type="RefSeq" id="WP_268779804.1">
    <property type="nucleotide sequence ID" value="NZ_JAPRAT010000011.1"/>
</dbReference>
<dbReference type="Proteomes" id="UP001084197">
    <property type="component" value="Unassembled WGS sequence"/>
</dbReference>
<dbReference type="Pfam" id="PF05025">
    <property type="entry name" value="RbsD_FucU"/>
    <property type="match status" value="1"/>
</dbReference>
<comment type="catalytic activity">
    <reaction evidence="3">
        <text>alpha-L-fucose = beta-L-fucose</text>
        <dbReference type="Rhea" id="RHEA:25580"/>
        <dbReference type="ChEBI" id="CHEBI:42548"/>
        <dbReference type="ChEBI" id="CHEBI:42589"/>
        <dbReference type="EC" id="5.1.3.29"/>
    </reaction>
</comment>
<dbReference type="InterPro" id="IPR007721">
    <property type="entry name" value="RbsD_FucU"/>
</dbReference>
<comment type="caution">
    <text evidence="4">The sequence shown here is derived from an EMBL/GenBank/DDBJ whole genome shotgun (WGS) entry which is preliminary data.</text>
</comment>
<keyword evidence="5" id="KW-1185">Reference proteome</keyword>
<proteinExistence type="predicted"/>
<organism evidence="4 5">
    <name type="scientific">Natronobacillus azotifigens</name>
    <dbReference type="NCBI Taxonomy" id="472978"/>
    <lineage>
        <taxon>Bacteria</taxon>
        <taxon>Bacillati</taxon>
        <taxon>Bacillota</taxon>
        <taxon>Bacilli</taxon>
        <taxon>Bacillales</taxon>
        <taxon>Bacillaceae</taxon>
        <taxon>Natronobacillus</taxon>
    </lineage>
</organism>
<gene>
    <name evidence="4" type="ORF">OWO01_07400</name>
</gene>
<evidence type="ECO:0000256" key="2">
    <source>
        <dbReference type="ARBA" id="ARBA00023235"/>
    </source>
</evidence>
<dbReference type="GO" id="GO:0042806">
    <property type="term" value="F:fucose binding"/>
    <property type="evidence" value="ECO:0007669"/>
    <property type="project" value="TreeGrafter"/>
</dbReference>
<evidence type="ECO:0000256" key="3">
    <source>
        <dbReference type="ARBA" id="ARBA00036324"/>
    </source>
</evidence>
<protein>
    <submittedName>
        <fullName evidence="4">Fucose isomerase</fullName>
    </submittedName>
</protein>
<comment type="catalytic activity">
    <reaction evidence="1">
        <text>beta-D-ribopyranose = beta-D-ribofuranose</text>
        <dbReference type="Rhea" id="RHEA:25432"/>
        <dbReference type="ChEBI" id="CHEBI:27476"/>
        <dbReference type="ChEBI" id="CHEBI:47002"/>
        <dbReference type="EC" id="5.4.99.62"/>
    </reaction>
</comment>
<dbReference type="InterPro" id="IPR050443">
    <property type="entry name" value="RbsD/FucU_mutarotase"/>
</dbReference>
<evidence type="ECO:0000313" key="4">
    <source>
        <dbReference type="EMBL" id="MCZ0703034.1"/>
    </source>
</evidence>
<evidence type="ECO:0000313" key="5">
    <source>
        <dbReference type="Proteomes" id="UP001084197"/>
    </source>
</evidence>
<dbReference type="AlphaFoldDB" id="A0A9J6RBH2"/>
<dbReference type="GO" id="GO:0062193">
    <property type="term" value="F:D-ribose pyranase activity"/>
    <property type="evidence" value="ECO:0007669"/>
    <property type="project" value="UniProtKB-EC"/>
</dbReference>
<name>A0A9J6RBH2_9BACI</name>
<evidence type="ECO:0000256" key="1">
    <source>
        <dbReference type="ARBA" id="ARBA00000223"/>
    </source>
</evidence>
<sequence>MLNNISKLLSPDLLKILSEMGHGDEIVIADGNFPANSNAKRLIRYDGVGAIELLTAILSVFPLDDYHPHQVYMMEVEAKDAYEPEMWGEFKSVLSETQNNFSIKHLERQKFYERSRQAYAIIATGEEKLYANIILKKGVVNLV</sequence>
<dbReference type="GO" id="GO:0006004">
    <property type="term" value="P:fucose metabolic process"/>
    <property type="evidence" value="ECO:0007669"/>
    <property type="project" value="TreeGrafter"/>
</dbReference>
<dbReference type="Gene3D" id="3.40.1650.10">
    <property type="entry name" value="RbsD-like domain"/>
    <property type="match status" value="1"/>
</dbReference>
<reference evidence="4" key="1">
    <citation type="submission" date="2022-11" db="EMBL/GenBank/DDBJ databases">
        <title>WGS of Natronobacillus azotifigens 24KS-1, an anaerobic diazotrophic haloalkaliphile from soda-rich habitats.</title>
        <authorList>
            <person name="Sorokin D.Y."/>
            <person name="Merkel A.Y."/>
        </authorList>
    </citation>
    <scope>NUCLEOTIDE SEQUENCE</scope>
    <source>
        <strain evidence="4">24KS-1</strain>
    </source>
</reference>
<dbReference type="GO" id="GO:0036373">
    <property type="term" value="F:L-fucose mutarotase activity"/>
    <property type="evidence" value="ECO:0007669"/>
    <property type="project" value="UniProtKB-EC"/>
</dbReference>
<accession>A0A9J6RBH2</accession>
<dbReference type="PANTHER" id="PTHR31690:SF4">
    <property type="entry name" value="FUCOSE MUTAROTASE"/>
    <property type="match status" value="1"/>
</dbReference>
<keyword evidence="2 4" id="KW-0413">Isomerase</keyword>
<dbReference type="EMBL" id="JAPRAT010000011">
    <property type="protein sequence ID" value="MCZ0703034.1"/>
    <property type="molecule type" value="Genomic_DNA"/>
</dbReference>
<dbReference type="SUPFAM" id="SSF102546">
    <property type="entry name" value="RbsD-like"/>
    <property type="match status" value="1"/>
</dbReference>